<keyword evidence="5 7" id="KW-0808">Transferase</keyword>
<dbReference type="InterPro" id="IPR000796">
    <property type="entry name" value="Asp_trans"/>
</dbReference>
<dbReference type="EMBL" id="HBGH01003609">
    <property type="protein sequence ID" value="CAD9229229.1"/>
    <property type="molecule type" value="Transcribed_RNA"/>
</dbReference>
<evidence type="ECO:0000256" key="1">
    <source>
        <dbReference type="ARBA" id="ARBA00001933"/>
    </source>
</evidence>
<accession>A0A6T6AZK7</accession>
<gene>
    <name evidence="9" type="ORF">CCAE0312_LOCUS1969</name>
    <name evidence="10" type="ORF">CCAE0312_LOCUS1970</name>
</gene>
<evidence type="ECO:0000256" key="4">
    <source>
        <dbReference type="ARBA" id="ARBA00022576"/>
    </source>
</evidence>
<dbReference type="InterPro" id="IPR004839">
    <property type="entry name" value="Aminotransferase_I/II_large"/>
</dbReference>
<keyword evidence="6" id="KW-0663">Pyridoxal phosphate</keyword>
<dbReference type="CDD" id="cd00609">
    <property type="entry name" value="AAT_like"/>
    <property type="match status" value="1"/>
</dbReference>
<evidence type="ECO:0000256" key="3">
    <source>
        <dbReference type="ARBA" id="ARBA00011738"/>
    </source>
</evidence>
<dbReference type="InterPro" id="IPR004838">
    <property type="entry name" value="NHTrfase_class1_PyrdxlP-BS"/>
</dbReference>
<reference evidence="10" key="1">
    <citation type="submission" date="2021-01" db="EMBL/GenBank/DDBJ databases">
        <authorList>
            <person name="Corre E."/>
            <person name="Pelletier E."/>
            <person name="Niang G."/>
            <person name="Scheremetjew M."/>
            <person name="Finn R."/>
            <person name="Kale V."/>
            <person name="Holt S."/>
            <person name="Cochrane G."/>
            <person name="Meng A."/>
            <person name="Brown T."/>
            <person name="Cohen L."/>
        </authorList>
    </citation>
    <scope>NUCLEOTIDE SEQUENCE</scope>
    <source>
        <strain evidence="10">SAG 36.94</strain>
    </source>
</reference>
<evidence type="ECO:0000313" key="9">
    <source>
        <dbReference type="EMBL" id="CAD9229228.1"/>
    </source>
</evidence>
<organism evidence="10">
    <name type="scientific">Compsopogon caeruleus</name>
    <dbReference type="NCBI Taxonomy" id="31354"/>
    <lineage>
        <taxon>Eukaryota</taxon>
        <taxon>Rhodophyta</taxon>
        <taxon>Compsopogonophyceae</taxon>
        <taxon>Compsopogonales</taxon>
        <taxon>Compsopogonaceae</taxon>
        <taxon>Compsopogon</taxon>
    </lineage>
</organism>
<evidence type="ECO:0000256" key="2">
    <source>
        <dbReference type="ARBA" id="ARBA00007441"/>
    </source>
</evidence>
<dbReference type="FunFam" id="3.90.1150.10:FF:000001">
    <property type="entry name" value="Aspartate aminotransferase"/>
    <property type="match status" value="1"/>
</dbReference>
<dbReference type="EMBL" id="HBGH01003608">
    <property type="protein sequence ID" value="CAD9229228.1"/>
    <property type="molecule type" value="Transcribed_RNA"/>
</dbReference>
<dbReference type="GO" id="GO:0006520">
    <property type="term" value="P:amino acid metabolic process"/>
    <property type="evidence" value="ECO:0007669"/>
    <property type="project" value="InterPro"/>
</dbReference>
<comment type="cofactor">
    <cofactor evidence="1">
        <name>pyridoxal 5'-phosphate</name>
        <dbReference type="ChEBI" id="CHEBI:597326"/>
    </cofactor>
</comment>
<dbReference type="EC" id="2.6.1.1" evidence="7"/>
<dbReference type="InterPro" id="IPR015422">
    <property type="entry name" value="PyrdxlP-dep_Trfase_small"/>
</dbReference>
<dbReference type="FunFam" id="3.40.640.10:FF:000066">
    <property type="entry name" value="Aspartate aminotransferase"/>
    <property type="match status" value="1"/>
</dbReference>
<comment type="miscellaneous">
    <text evidence="7">In eukaryotes there are cytoplasmic, mitochondrial and chloroplastic isozymes.</text>
</comment>
<evidence type="ECO:0000256" key="6">
    <source>
        <dbReference type="ARBA" id="ARBA00022898"/>
    </source>
</evidence>
<dbReference type="PANTHER" id="PTHR11879">
    <property type="entry name" value="ASPARTATE AMINOTRANSFERASE"/>
    <property type="match status" value="1"/>
</dbReference>
<dbReference type="PROSITE" id="PS00105">
    <property type="entry name" value="AA_TRANSFER_CLASS_1"/>
    <property type="match status" value="1"/>
</dbReference>
<comment type="subunit">
    <text evidence="3 7">Homodimer.</text>
</comment>
<dbReference type="InterPro" id="IPR015421">
    <property type="entry name" value="PyrdxlP-dep_Trfase_major"/>
</dbReference>
<protein>
    <recommendedName>
        <fullName evidence="7">Aspartate aminotransferase</fullName>
        <ecNumber evidence="7">2.6.1.1</ecNumber>
    </recommendedName>
</protein>
<dbReference type="Gene3D" id="3.90.1150.10">
    <property type="entry name" value="Aspartate Aminotransferase, domain 1"/>
    <property type="match status" value="1"/>
</dbReference>
<dbReference type="Pfam" id="PF00155">
    <property type="entry name" value="Aminotran_1_2"/>
    <property type="match status" value="1"/>
</dbReference>
<dbReference type="PANTHER" id="PTHR11879:SF55">
    <property type="entry name" value="GLUTAMATE OXALOACETATE TRANSAMINASE 1, ISOFORM B"/>
    <property type="match status" value="1"/>
</dbReference>
<sequence length="420" mass="46377">MASFWEEIPLAPADPIISLNALYASDPDPRKLNLGVGAYRTEKSEPYVLPVVRRVETQLASDPNANHEYLPIEGLADFRDGASRLIFGRDSELLAQGKVVTVQSLSGTGALRIGLAFLQRFYRLGQNSSAVYAPNPSWPIHRNLVPVAGLGEARTYRYYDNARRGLDWDGMQEDLLEAPEASVIILHGCAHNPTGADPTAEQWDEILRICKIRHHLVFFDVAYQGFASGSLGQDAAAVRLFARQLGTGDGIPMMVGQSFAKNMGLYGERVGALHVVLPDAAMYEPVLGNLKLVIRTMYSSPPGFGAKVAARVLCEPELFAEWENELVQMSDRIREMRSLLRENLEALGTPGPWDHITSQIGMFSYTGLTEEQVRYLRDQHHVYMTSNGRISMAGLTRDSVGRFAQAVLDAVTNVTSNNKL</sequence>
<comment type="catalytic activity">
    <reaction evidence="7">
        <text>L-aspartate + 2-oxoglutarate = oxaloacetate + L-glutamate</text>
        <dbReference type="Rhea" id="RHEA:21824"/>
        <dbReference type="ChEBI" id="CHEBI:16452"/>
        <dbReference type="ChEBI" id="CHEBI:16810"/>
        <dbReference type="ChEBI" id="CHEBI:29985"/>
        <dbReference type="ChEBI" id="CHEBI:29991"/>
        <dbReference type="EC" id="2.6.1.1"/>
    </reaction>
</comment>
<dbReference type="PRINTS" id="PR00799">
    <property type="entry name" value="TRANSAMINASE"/>
</dbReference>
<dbReference type="NCBIfam" id="NF006719">
    <property type="entry name" value="PRK09257.1"/>
    <property type="match status" value="1"/>
</dbReference>
<proteinExistence type="inferred from homology"/>
<dbReference type="GO" id="GO:0030170">
    <property type="term" value="F:pyridoxal phosphate binding"/>
    <property type="evidence" value="ECO:0007669"/>
    <property type="project" value="InterPro"/>
</dbReference>
<evidence type="ECO:0000256" key="7">
    <source>
        <dbReference type="RuleBase" id="RU000480"/>
    </source>
</evidence>
<dbReference type="SUPFAM" id="SSF53383">
    <property type="entry name" value="PLP-dependent transferases"/>
    <property type="match status" value="1"/>
</dbReference>
<dbReference type="AlphaFoldDB" id="A0A6T6AZK7"/>
<feature type="domain" description="Aminotransferase class I/classII large" evidence="8">
    <location>
        <begin position="30"/>
        <end position="406"/>
    </location>
</feature>
<evidence type="ECO:0000256" key="5">
    <source>
        <dbReference type="ARBA" id="ARBA00022679"/>
    </source>
</evidence>
<dbReference type="InterPro" id="IPR015424">
    <property type="entry name" value="PyrdxlP-dep_Trfase"/>
</dbReference>
<keyword evidence="4 7" id="KW-0032">Aminotransferase</keyword>
<dbReference type="GO" id="GO:0004069">
    <property type="term" value="F:L-aspartate:2-oxoglutarate aminotransferase activity"/>
    <property type="evidence" value="ECO:0007669"/>
    <property type="project" value="UniProtKB-EC"/>
</dbReference>
<name>A0A6T6AZK7_9RHOD</name>
<comment type="similarity">
    <text evidence="2">Belongs to the class-I pyridoxal-phosphate-dependent aminotransferase family.</text>
</comment>
<dbReference type="Gene3D" id="3.40.640.10">
    <property type="entry name" value="Type I PLP-dependent aspartate aminotransferase-like (Major domain)"/>
    <property type="match status" value="1"/>
</dbReference>
<evidence type="ECO:0000259" key="8">
    <source>
        <dbReference type="Pfam" id="PF00155"/>
    </source>
</evidence>
<evidence type="ECO:0000313" key="10">
    <source>
        <dbReference type="EMBL" id="CAD9229229.1"/>
    </source>
</evidence>